<organism evidence="3 4">
    <name type="scientific">Convivina intestini</name>
    <dbReference type="NCBI Taxonomy" id="1505726"/>
    <lineage>
        <taxon>Bacteria</taxon>
        <taxon>Bacillati</taxon>
        <taxon>Bacillota</taxon>
        <taxon>Bacilli</taxon>
        <taxon>Lactobacillales</taxon>
        <taxon>Lactobacillaceae</taxon>
        <taxon>Convivina</taxon>
    </lineage>
</organism>
<dbReference type="PANTHER" id="PTHR39161">
    <property type="entry name" value="ADAPTER PROTEIN MECA"/>
    <property type="match status" value="1"/>
</dbReference>
<feature type="region of interest" description="Disordered" evidence="2">
    <location>
        <begin position="109"/>
        <end position="128"/>
    </location>
</feature>
<keyword evidence="4" id="KW-1185">Reference proteome</keyword>
<comment type="similarity">
    <text evidence="1">Belongs to the MecA family.</text>
</comment>
<accession>A0A2U1D9D3</accession>
<dbReference type="PIRSF" id="PIRSF029008">
    <property type="entry name" value="MecA"/>
    <property type="match status" value="1"/>
</dbReference>
<dbReference type="RefSeq" id="WP_089938634.1">
    <property type="nucleotide sequence ID" value="NZ_CAKOEX010000004.1"/>
</dbReference>
<gene>
    <name evidence="3" type="ORF">C7384_105118</name>
</gene>
<dbReference type="InterPro" id="IPR008681">
    <property type="entry name" value="Neg-reg_MecA"/>
</dbReference>
<sequence length="227" mass="26440">MEMERINDHTIRIMVENEDLEDRGTSVKDLLSDRTKIESFFYNILSEIDVDNDFMDNDKVSFQILPNKNGLELFISRMDSENGISDILDSIVGANELRNDTKDEIDSLSDERRSALMGQDSFESKEDTDNKERPVLVYRFSDFEDLIKLAVLMKNVKFINTLFRYQEELYLTVDFSSLDCGDDQYNFMLGNFYEFAELAKLSYDALLEHGQVIYSRTALKRLAELFS</sequence>
<name>A0A2U1D9D3_9LACO</name>
<protein>
    <submittedName>
        <fullName evidence="3">Adapter protein MecA 1/2</fullName>
    </submittedName>
</protein>
<dbReference type="InterPro" id="IPR038471">
    <property type="entry name" value="MecA_C_sf"/>
</dbReference>
<dbReference type="Proteomes" id="UP000245433">
    <property type="component" value="Unassembled WGS sequence"/>
</dbReference>
<evidence type="ECO:0000256" key="1">
    <source>
        <dbReference type="ARBA" id="ARBA00005397"/>
    </source>
</evidence>
<evidence type="ECO:0000256" key="2">
    <source>
        <dbReference type="SAM" id="MobiDB-lite"/>
    </source>
</evidence>
<evidence type="ECO:0000313" key="3">
    <source>
        <dbReference type="EMBL" id="PVY84239.1"/>
    </source>
</evidence>
<evidence type="ECO:0000313" key="4">
    <source>
        <dbReference type="Proteomes" id="UP000245433"/>
    </source>
</evidence>
<dbReference type="Gene3D" id="3.30.70.1950">
    <property type="match status" value="1"/>
</dbReference>
<proteinExistence type="inferred from homology"/>
<reference evidence="3 4" key="1">
    <citation type="submission" date="2018-04" db="EMBL/GenBank/DDBJ databases">
        <title>Genomic Encyclopedia of Type Strains, Phase IV (KMG-IV): sequencing the most valuable type-strain genomes for metagenomic binning, comparative biology and taxonomic classification.</title>
        <authorList>
            <person name="Goeker M."/>
        </authorList>
    </citation>
    <scope>NUCLEOTIDE SEQUENCE [LARGE SCALE GENOMIC DNA]</scope>
    <source>
        <strain evidence="3 4">DSM 28795</strain>
    </source>
</reference>
<comment type="caution">
    <text evidence="3">The sequence shown here is derived from an EMBL/GenBank/DDBJ whole genome shotgun (WGS) entry which is preliminary data.</text>
</comment>
<dbReference type="AlphaFoldDB" id="A0A2U1D9D3"/>
<dbReference type="EMBL" id="QEKT01000005">
    <property type="protein sequence ID" value="PVY84239.1"/>
    <property type="molecule type" value="Genomic_DNA"/>
</dbReference>
<dbReference type="PANTHER" id="PTHR39161:SF1">
    <property type="entry name" value="ADAPTER PROTEIN MECA 1"/>
    <property type="match status" value="1"/>
</dbReference>
<dbReference type="Pfam" id="PF05389">
    <property type="entry name" value="MecA"/>
    <property type="match status" value="1"/>
</dbReference>